<evidence type="ECO:0000313" key="5">
    <source>
        <dbReference type="RefSeq" id="XP_022326604.1"/>
    </source>
</evidence>
<dbReference type="KEGG" id="cvn:111122748"/>
<name>A0A8B8DFX4_CRAVI</name>
<dbReference type="Pfam" id="PF04970">
    <property type="entry name" value="LRAT"/>
    <property type="match status" value="1"/>
</dbReference>
<dbReference type="OrthoDB" id="6140763at2759"/>
<evidence type="ECO:0000313" key="4">
    <source>
        <dbReference type="RefSeq" id="XP_022320345.1"/>
    </source>
</evidence>
<evidence type="ECO:0000259" key="1">
    <source>
        <dbReference type="PROSITE" id="PS51934"/>
    </source>
</evidence>
<evidence type="ECO:0000313" key="6">
    <source>
        <dbReference type="RefSeq" id="XP_022326605.1"/>
    </source>
</evidence>
<evidence type="ECO:0000313" key="2">
    <source>
        <dbReference type="Proteomes" id="UP000694844"/>
    </source>
</evidence>
<dbReference type="GeneID" id="111126350"/>
<dbReference type="InterPro" id="IPR007053">
    <property type="entry name" value="LRAT_dom"/>
</dbReference>
<keyword evidence="2" id="KW-1185">Reference proteome</keyword>
<organism evidence="2 6">
    <name type="scientific">Crassostrea virginica</name>
    <name type="common">Eastern oyster</name>
    <dbReference type="NCBI Taxonomy" id="6565"/>
    <lineage>
        <taxon>Eukaryota</taxon>
        <taxon>Metazoa</taxon>
        <taxon>Spiralia</taxon>
        <taxon>Lophotrochozoa</taxon>
        <taxon>Mollusca</taxon>
        <taxon>Bivalvia</taxon>
        <taxon>Autobranchia</taxon>
        <taxon>Pteriomorphia</taxon>
        <taxon>Ostreida</taxon>
        <taxon>Ostreoidea</taxon>
        <taxon>Ostreidae</taxon>
        <taxon>Crassostrea</taxon>
    </lineage>
</organism>
<accession>A0A8B8DFX4</accession>
<protein>
    <submittedName>
        <fullName evidence="3 4">Uncharacterized protein LOC111122748</fullName>
    </submittedName>
    <submittedName>
        <fullName evidence="5 6">Uncharacterized protein LOC111126350</fullName>
    </submittedName>
</protein>
<dbReference type="RefSeq" id="XP_022320344.1">
    <property type="nucleotide sequence ID" value="XM_022464636.1"/>
</dbReference>
<dbReference type="KEGG" id="cvn:111126350"/>
<dbReference type="RefSeq" id="XP_022320345.1">
    <property type="nucleotide sequence ID" value="XM_022464637.1"/>
</dbReference>
<gene>
    <name evidence="5 6" type="primary">LOC111126350</name>
    <name evidence="3 4" type="synonym">LOC111122748</name>
</gene>
<proteinExistence type="predicted"/>
<dbReference type="RefSeq" id="XP_022326605.1">
    <property type="nucleotide sequence ID" value="XM_022470897.1"/>
</dbReference>
<dbReference type="RefSeq" id="XP_022326604.1">
    <property type="nucleotide sequence ID" value="XM_022470896.1"/>
</dbReference>
<sequence length="423" mass="48663">MADDLEENGTDINYSMIINSKETKTSFEKKSCTFSQKIQKTIHGSKIRSPLHRVEEKFEDFPNHRDLKQHSVALGNTPIYHRPCSPCGVVQEEKSQNETPSKNKENVDFQKTRYCKSGSPFAKTIYKKKNSEQFKKQVSIEFGTNFRSQKKESQILTLDPKSSQLVLSGSGKRSSKFVQLDQTLFYSCTPEQLSLHNLRCSIYSSLGGSWSIINRNECKRVCFQCFNKRRVKTFNDLTPGDHIAIHRWVGYEHHAIVVDIYPNEEDNTRGTLRVIHRSAHAGEVVTGILLCIITVGQYGNLAYLREEDVLFDLKKQEVYIIEYKNSPFTRSKIVRRAQAEVANPSPNFNIAYDNCEHFANWCAAGEYYSHQIGLLKGTLQNLLFSDNEGYNRMLKYLSENGLMCDDCLKRAQEEQEKFRLVSK</sequence>
<reference evidence="3 4" key="1">
    <citation type="submission" date="2025-04" db="UniProtKB">
        <authorList>
            <consortium name="RefSeq"/>
        </authorList>
    </citation>
    <scope>IDENTIFICATION</scope>
    <source>
        <tissue evidence="3 4">Whole sample</tissue>
    </source>
</reference>
<evidence type="ECO:0000313" key="3">
    <source>
        <dbReference type="RefSeq" id="XP_022320344.1"/>
    </source>
</evidence>
<dbReference type="AlphaFoldDB" id="A0A8B8DFX4"/>
<dbReference type="PROSITE" id="PS51934">
    <property type="entry name" value="LRAT"/>
    <property type="match status" value="1"/>
</dbReference>
<dbReference type="Proteomes" id="UP000694844">
    <property type="component" value="Chromosome 3"/>
</dbReference>
<dbReference type="Gene3D" id="3.90.1720.10">
    <property type="entry name" value="endopeptidase domain like (from Nostoc punctiforme)"/>
    <property type="match status" value="1"/>
</dbReference>
<feature type="domain" description="LRAT" evidence="1">
    <location>
        <begin position="243"/>
        <end position="371"/>
    </location>
</feature>